<evidence type="ECO:0000259" key="1">
    <source>
        <dbReference type="Pfam" id="PF24813"/>
    </source>
</evidence>
<proteinExistence type="predicted"/>
<comment type="caution">
    <text evidence="2">The sequence shown here is derived from an EMBL/GenBank/DDBJ whole genome shotgun (WGS) entry which is preliminary data.</text>
</comment>
<name>A0ABU8VWQ2_9BURK</name>
<dbReference type="EMBL" id="JBBKZV010000003">
    <property type="protein sequence ID" value="MEJ8822075.1"/>
    <property type="molecule type" value="Genomic_DNA"/>
</dbReference>
<reference evidence="2 3" key="1">
    <citation type="submission" date="2024-03" db="EMBL/GenBank/DDBJ databases">
        <title>Novel species of the genus Variovorax.</title>
        <authorList>
            <person name="Liu Q."/>
            <person name="Xin Y.-H."/>
        </authorList>
    </citation>
    <scope>NUCLEOTIDE SEQUENCE [LARGE SCALE GENOMIC DNA]</scope>
    <source>
        <strain evidence="2 3">KACC 18501</strain>
    </source>
</reference>
<dbReference type="Proteomes" id="UP001363010">
    <property type="component" value="Unassembled WGS sequence"/>
</dbReference>
<dbReference type="Pfam" id="PF24813">
    <property type="entry name" value="DUF7709"/>
    <property type="match status" value="1"/>
</dbReference>
<feature type="domain" description="DUF7709" evidence="1">
    <location>
        <begin position="7"/>
        <end position="99"/>
    </location>
</feature>
<organism evidence="2 3">
    <name type="scientific">Variovorax humicola</name>
    <dbReference type="NCBI Taxonomy" id="1769758"/>
    <lineage>
        <taxon>Bacteria</taxon>
        <taxon>Pseudomonadati</taxon>
        <taxon>Pseudomonadota</taxon>
        <taxon>Betaproteobacteria</taxon>
        <taxon>Burkholderiales</taxon>
        <taxon>Comamonadaceae</taxon>
        <taxon>Variovorax</taxon>
    </lineage>
</organism>
<dbReference type="RefSeq" id="WP_340363119.1">
    <property type="nucleotide sequence ID" value="NZ_JBBKZV010000003.1"/>
</dbReference>
<gene>
    <name evidence="2" type="ORF">WKW80_08490</name>
</gene>
<evidence type="ECO:0000313" key="2">
    <source>
        <dbReference type="EMBL" id="MEJ8822075.1"/>
    </source>
</evidence>
<protein>
    <recommendedName>
        <fullName evidence="1">DUF7709 domain-containing protein</fullName>
    </recommendedName>
</protein>
<sequence length="115" mass="12460">MSDPPSQLAQVNQKIVAEGEQLPAVKLKDGTTVQTGTVATMLHNVARYNSGERGEIEKELALSVPTLFKVGLFELFPVEDWIAGTNPGRRFVGLVAQEALLARGDRAAETDPPWC</sequence>
<evidence type="ECO:0000313" key="3">
    <source>
        <dbReference type="Proteomes" id="UP001363010"/>
    </source>
</evidence>
<dbReference type="InterPro" id="IPR056126">
    <property type="entry name" value="DUF7709"/>
</dbReference>
<accession>A0ABU8VWQ2</accession>
<keyword evidence="3" id="KW-1185">Reference proteome</keyword>